<evidence type="ECO:0000259" key="10">
    <source>
        <dbReference type="PROSITE" id="PS50850"/>
    </source>
</evidence>
<feature type="transmembrane region" description="Helical" evidence="9">
    <location>
        <begin position="155"/>
        <end position="174"/>
    </location>
</feature>
<dbReference type="InterPro" id="IPR018456">
    <property type="entry name" value="PTR2_symporter_CS"/>
</dbReference>
<feature type="transmembrane region" description="Helical" evidence="9">
    <location>
        <begin position="93"/>
        <end position="114"/>
    </location>
</feature>
<dbReference type="NCBIfam" id="TIGR00924">
    <property type="entry name" value="yjdL_sub1_fam"/>
    <property type="match status" value="1"/>
</dbReference>
<feature type="transmembrane region" description="Helical" evidence="9">
    <location>
        <begin position="386"/>
        <end position="405"/>
    </location>
</feature>
<feature type="transmembrane region" description="Helical" evidence="9">
    <location>
        <begin position="359"/>
        <end position="380"/>
    </location>
</feature>
<evidence type="ECO:0000256" key="6">
    <source>
        <dbReference type="ARBA" id="ARBA00022989"/>
    </source>
</evidence>
<dbReference type="InterPro" id="IPR005279">
    <property type="entry name" value="Dipep/tripep_permease"/>
</dbReference>
<reference evidence="11 12" key="1">
    <citation type="journal article" date="2019" name="Int. J. Syst. Evol. Microbiol.">
        <title>The Global Catalogue of Microorganisms (GCM) 10K type strain sequencing project: providing services to taxonomists for standard genome sequencing and annotation.</title>
        <authorList>
            <consortium name="The Broad Institute Genomics Platform"/>
            <consortium name="The Broad Institute Genome Sequencing Center for Infectious Disease"/>
            <person name="Wu L."/>
            <person name="Ma J."/>
        </authorList>
    </citation>
    <scope>NUCLEOTIDE SEQUENCE [LARGE SCALE GENOMIC DNA]</scope>
    <source>
        <strain evidence="11 12">JCM 15572</strain>
    </source>
</reference>
<dbReference type="InterPro" id="IPR050171">
    <property type="entry name" value="MFS_Transporters"/>
</dbReference>
<evidence type="ECO:0000313" key="11">
    <source>
        <dbReference type="EMBL" id="GAA1561175.1"/>
    </source>
</evidence>
<dbReference type="SUPFAM" id="SSF103473">
    <property type="entry name" value="MFS general substrate transporter"/>
    <property type="match status" value="1"/>
</dbReference>
<evidence type="ECO:0000256" key="3">
    <source>
        <dbReference type="ARBA" id="ARBA00022448"/>
    </source>
</evidence>
<proteinExistence type="inferred from homology"/>
<keyword evidence="5 8" id="KW-0812">Transmembrane</keyword>
<evidence type="ECO:0000256" key="9">
    <source>
        <dbReference type="SAM" id="Phobius"/>
    </source>
</evidence>
<evidence type="ECO:0000256" key="4">
    <source>
        <dbReference type="ARBA" id="ARBA00022475"/>
    </source>
</evidence>
<evidence type="ECO:0000256" key="5">
    <source>
        <dbReference type="ARBA" id="ARBA00022692"/>
    </source>
</evidence>
<dbReference type="InterPro" id="IPR036259">
    <property type="entry name" value="MFS_trans_sf"/>
</dbReference>
<feature type="domain" description="Major facilitator superfamily (MFS) profile" evidence="10">
    <location>
        <begin position="1"/>
        <end position="248"/>
    </location>
</feature>
<organism evidence="11 12">
    <name type="scientific">Kribbella hippodromi</name>
    <dbReference type="NCBI Taxonomy" id="434347"/>
    <lineage>
        <taxon>Bacteria</taxon>
        <taxon>Bacillati</taxon>
        <taxon>Actinomycetota</taxon>
        <taxon>Actinomycetes</taxon>
        <taxon>Propionibacteriales</taxon>
        <taxon>Kribbellaceae</taxon>
        <taxon>Kribbella</taxon>
    </lineage>
</organism>
<feature type="transmembrane region" description="Helical" evidence="9">
    <location>
        <begin position="61"/>
        <end position="81"/>
    </location>
</feature>
<keyword evidence="3 8" id="KW-0813">Transport</keyword>
<dbReference type="PANTHER" id="PTHR23517">
    <property type="entry name" value="RESISTANCE PROTEIN MDTM, PUTATIVE-RELATED-RELATED"/>
    <property type="match status" value="1"/>
</dbReference>
<dbReference type="PROSITE" id="PS50850">
    <property type="entry name" value="MFS"/>
    <property type="match status" value="1"/>
</dbReference>
<dbReference type="Gene3D" id="1.20.1250.20">
    <property type="entry name" value="MFS general substrate transporter like domains"/>
    <property type="match status" value="1"/>
</dbReference>
<protein>
    <submittedName>
        <fullName evidence="11">Peptide MFS transporter</fullName>
    </submittedName>
</protein>
<keyword evidence="6 9" id="KW-1133">Transmembrane helix</keyword>
<feature type="transmembrane region" description="Helical" evidence="9">
    <location>
        <begin position="224"/>
        <end position="243"/>
    </location>
</feature>
<keyword evidence="12" id="KW-1185">Reference proteome</keyword>
<comment type="caution">
    <text evidence="11">The sequence shown here is derived from an EMBL/GenBank/DDBJ whole genome shotgun (WGS) entry which is preliminary data.</text>
</comment>
<evidence type="ECO:0000256" key="8">
    <source>
        <dbReference type="RuleBase" id="RU003755"/>
    </source>
</evidence>
<evidence type="ECO:0000256" key="1">
    <source>
        <dbReference type="ARBA" id="ARBA00004651"/>
    </source>
</evidence>
<evidence type="ECO:0000256" key="7">
    <source>
        <dbReference type="ARBA" id="ARBA00023136"/>
    </source>
</evidence>
<dbReference type="PANTHER" id="PTHR23517:SF15">
    <property type="entry name" value="PROTON-DEPENDENT OLIGOPEPTIDE FAMILY TRANSPORT PROTEIN"/>
    <property type="match status" value="1"/>
</dbReference>
<gene>
    <name evidence="11" type="ORF">GCM10009804_17520</name>
</gene>
<feature type="transmembrane region" description="Helical" evidence="9">
    <location>
        <begin position="453"/>
        <end position="474"/>
    </location>
</feature>
<feature type="transmembrane region" description="Helical" evidence="9">
    <location>
        <begin position="249"/>
        <end position="270"/>
    </location>
</feature>
<feature type="transmembrane region" description="Helical" evidence="9">
    <location>
        <begin position="282"/>
        <end position="299"/>
    </location>
</feature>
<feature type="transmembrane region" description="Helical" evidence="9">
    <location>
        <begin position="120"/>
        <end position="143"/>
    </location>
</feature>
<evidence type="ECO:0000256" key="2">
    <source>
        <dbReference type="ARBA" id="ARBA00005982"/>
    </source>
</evidence>
<dbReference type="PROSITE" id="PS01023">
    <property type="entry name" value="PTR2_2"/>
    <property type="match status" value="1"/>
</dbReference>
<comment type="subcellular location">
    <subcellularLocation>
        <location evidence="1">Cell membrane</location>
        <topology evidence="1">Multi-pass membrane protein</topology>
    </subcellularLocation>
    <subcellularLocation>
        <location evidence="8">Membrane</location>
        <topology evidence="8">Multi-pass membrane protein</topology>
    </subcellularLocation>
</comment>
<feature type="transmembrane region" description="Helical" evidence="9">
    <location>
        <begin position="32"/>
        <end position="49"/>
    </location>
</feature>
<dbReference type="InterPro" id="IPR000109">
    <property type="entry name" value="POT_fam"/>
</dbReference>
<dbReference type="CDD" id="cd17346">
    <property type="entry name" value="MFS_DtpA_like"/>
    <property type="match status" value="1"/>
</dbReference>
<sequence>MSQPETERTQRTFFGHPPVLANLFGVELWERFSFYGMQGILLIYLYYSADRGGLGIDEGTATSIVGAYGGLVYLSTILGAWLADRLFGAERTLFYSAIVVMAGHIALAVIPGLGGVAVGLVMIALGSGGVKANATSLVGTLYAADDDRRDGGFSLFYLGINLGALVGPLLTGLLQKNVGFHYGFGLAAVGMFLGIVQYGAGRRRLSAAAREVPNPLPAEEGRKIALIAGAVLVVVVALLVSGVLPASRFATAVAVVSAIAAIIYFAVILTSKLLTDVERKRVQAFIPLFIASAAFWSLYQQQFTVVTIYSDQRLDRTVFGWQMPVSFVQSINPVMIIVLSGVFAALWTKLGPRQPSTPVKFSLGLSVMGVAFLLFLTMAGGGPNSAPLLGLAGILLVFTIAELLLSPVGLSLSTKLAPDAFRTQMVALFFLSVALGTALSGVLSKFYSTDHETAYFGIIGAVALVLGGAVALGVRPIRRLMSGVH</sequence>
<dbReference type="RefSeq" id="WP_344232869.1">
    <property type="nucleotide sequence ID" value="NZ_BAAAPH010000004.1"/>
</dbReference>
<dbReference type="Pfam" id="PF00854">
    <property type="entry name" value="PTR2"/>
    <property type="match status" value="1"/>
</dbReference>
<feature type="transmembrane region" description="Helical" evidence="9">
    <location>
        <begin position="319"/>
        <end position="347"/>
    </location>
</feature>
<name>A0ABN2CMJ3_9ACTN</name>
<dbReference type="Proteomes" id="UP001501705">
    <property type="component" value="Unassembled WGS sequence"/>
</dbReference>
<accession>A0ABN2CMJ3</accession>
<dbReference type="EMBL" id="BAAAPH010000004">
    <property type="protein sequence ID" value="GAA1561175.1"/>
    <property type="molecule type" value="Genomic_DNA"/>
</dbReference>
<dbReference type="InterPro" id="IPR020846">
    <property type="entry name" value="MFS_dom"/>
</dbReference>
<feature type="transmembrane region" description="Helical" evidence="9">
    <location>
        <begin position="180"/>
        <end position="200"/>
    </location>
</feature>
<keyword evidence="4" id="KW-1003">Cell membrane</keyword>
<evidence type="ECO:0000313" key="12">
    <source>
        <dbReference type="Proteomes" id="UP001501705"/>
    </source>
</evidence>
<feature type="transmembrane region" description="Helical" evidence="9">
    <location>
        <begin position="426"/>
        <end position="447"/>
    </location>
</feature>
<comment type="similarity">
    <text evidence="2 8">Belongs to the major facilitator superfamily. Proton-dependent oligopeptide transporter (POT/PTR) (TC 2.A.17) family.</text>
</comment>
<keyword evidence="7 9" id="KW-0472">Membrane</keyword>